<dbReference type="EMBL" id="KN837169">
    <property type="protein sequence ID" value="KIJ37424.1"/>
    <property type="molecule type" value="Genomic_DNA"/>
</dbReference>
<dbReference type="Proteomes" id="UP000054279">
    <property type="component" value="Unassembled WGS sequence"/>
</dbReference>
<feature type="compositionally biased region" description="Basic and acidic residues" evidence="1">
    <location>
        <begin position="145"/>
        <end position="157"/>
    </location>
</feature>
<evidence type="ECO:0000256" key="1">
    <source>
        <dbReference type="SAM" id="MobiDB-lite"/>
    </source>
</evidence>
<protein>
    <submittedName>
        <fullName evidence="2">Uncharacterized protein</fullName>
    </submittedName>
</protein>
<reference evidence="2 3" key="1">
    <citation type="submission" date="2014-06" db="EMBL/GenBank/DDBJ databases">
        <title>Evolutionary Origins and Diversification of the Mycorrhizal Mutualists.</title>
        <authorList>
            <consortium name="DOE Joint Genome Institute"/>
            <consortium name="Mycorrhizal Genomics Consortium"/>
            <person name="Kohler A."/>
            <person name="Kuo A."/>
            <person name="Nagy L.G."/>
            <person name="Floudas D."/>
            <person name="Copeland A."/>
            <person name="Barry K.W."/>
            <person name="Cichocki N."/>
            <person name="Veneault-Fourrey C."/>
            <person name="LaButti K."/>
            <person name="Lindquist E.A."/>
            <person name="Lipzen A."/>
            <person name="Lundell T."/>
            <person name="Morin E."/>
            <person name="Murat C."/>
            <person name="Riley R."/>
            <person name="Ohm R."/>
            <person name="Sun H."/>
            <person name="Tunlid A."/>
            <person name="Henrissat B."/>
            <person name="Grigoriev I.V."/>
            <person name="Hibbett D.S."/>
            <person name="Martin F."/>
        </authorList>
    </citation>
    <scope>NUCLEOTIDE SEQUENCE [LARGE SCALE GENOMIC DNA]</scope>
    <source>
        <strain evidence="2 3">SS14</strain>
    </source>
</reference>
<dbReference type="HOGENOM" id="CLU_047147_0_0_1"/>
<feature type="compositionally biased region" description="Basic residues" evidence="1">
    <location>
        <begin position="158"/>
        <end position="168"/>
    </location>
</feature>
<evidence type="ECO:0000313" key="2">
    <source>
        <dbReference type="EMBL" id="KIJ37424.1"/>
    </source>
</evidence>
<feature type="region of interest" description="Disordered" evidence="1">
    <location>
        <begin position="67"/>
        <end position="88"/>
    </location>
</feature>
<feature type="compositionally biased region" description="Low complexity" evidence="1">
    <location>
        <begin position="241"/>
        <end position="254"/>
    </location>
</feature>
<evidence type="ECO:0000313" key="3">
    <source>
        <dbReference type="Proteomes" id="UP000054279"/>
    </source>
</evidence>
<dbReference type="AlphaFoldDB" id="A0A0C9URL3"/>
<accession>A0A0C9URL3</accession>
<organism evidence="2 3">
    <name type="scientific">Sphaerobolus stellatus (strain SS14)</name>
    <dbReference type="NCBI Taxonomy" id="990650"/>
    <lineage>
        <taxon>Eukaryota</taxon>
        <taxon>Fungi</taxon>
        <taxon>Dikarya</taxon>
        <taxon>Basidiomycota</taxon>
        <taxon>Agaricomycotina</taxon>
        <taxon>Agaricomycetes</taxon>
        <taxon>Phallomycetidae</taxon>
        <taxon>Geastrales</taxon>
        <taxon>Sphaerobolaceae</taxon>
        <taxon>Sphaerobolus</taxon>
    </lineage>
</organism>
<feature type="compositionally biased region" description="Low complexity" evidence="1">
    <location>
        <begin position="289"/>
        <end position="301"/>
    </location>
</feature>
<feature type="region of interest" description="Disordered" evidence="1">
    <location>
        <begin position="18"/>
        <end position="41"/>
    </location>
</feature>
<feature type="compositionally biased region" description="Low complexity" evidence="1">
    <location>
        <begin position="124"/>
        <end position="144"/>
    </location>
</feature>
<feature type="compositionally biased region" description="Basic residues" evidence="1">
    <location>
        <begin position="279"/>
        <end position="288"/>
    </location>
</feature>
<feature type="region of interest" description="Disordered" evidence="1">
    <location>
        <begin position="104"/>
        <end position="414"/>
    </location>
</feature>
<dbReference type="OrthoDB" id="3255924at2759"/>
<feature type="compositionally biased region" description="Basic and acidic residues" evidence="1">
    <location>
        <begin position="208"/>
        <end position="217"/>
    </location>
</feature>
<feature type="compositionally biased region" description="Acidic residues" evidence="1">
    <location>
        <begin position="104"/>
        <end position="114"/>
    </location>
</feature>
<sequence length="414" mass="43797">MDTFSWADAARAVFGPCLQCLPGPRETGSDDDEQQPQRPVRREELESLLQNPGFSDGEMEADAVSLHSQIGRTGGVRRPRKKRGKKKGNIRLFGYDLFGRPLQLDEESDAEDQAEDQRRISRMSSSTLDSDAAPLADDSIARLAAEAEARQEAEAARKARKERRKQKKIAALLNTQNSEFEGFLGSGPAGDDFGAFQAASSPTSPDPDFIHVERGGADDADADADFGAGSYVRNTSRRSDSGSGTRSRTSASVSNTQELSIPAHLIPLPPSSAGSSSGLRKKSKKSGKRSQTTGSSATSSQPRSPTAFSPAPHIGIVSPTWSTHPRSIEFEGVPADDDFTTPSPTLSKVSGQTAHGESEFSTSAFPSPGLSSGQGFPTPGFSRSNAFPSVGFGGRRNSSLGGGGAFLARTGDDE</sequence>
<name>A0A0C9URL3_SPHS4</name>
<gene>
    <name evidence="2" type="ORF">M422DRAFT_50492</name>
</gene>
<keyword evidence="3" id="KW-1185">Reference proteome</keyword>
<proteinExistence type="predicted"/>
<feature type="compositionally biased region" description="Basic residues" evidence="1">
    <location>
        <begin position="75"/>
        <end position="88"/>
    </location>
</feature>
<feature type="compositionally biased region" description="Polar residues" evidence="1">
    <location>
        <begin position="340"/>
        <end position="387"/>
    </location>
</feature>